<comment type="caution">
    <text evidence="11">The sequence shown here is derived from an EMBL/GenBank/DDBJ whole genome shotgun (WGS) entry which is preliminary data.</text>
</comment>
<evidence type="ECO:0000256" key="4">
    <source>
        <dbReference type="ARBA" id="ARBA00022692"/>
    </source>
</evidence>
<keyword evidence="4 9" id="KW-0812">Transmembrane</keyword>
<dbReference type="InterPro" id="IPR020846">
    <property type="entry name" value="MFS_dom"/>
</dbReference>
<dbReference type="SMART" id="SM00906">
    <property type="entry name" value="Fungal_trans"/>
    <property type="match status" value="1"/>
</dbReference>
<comment type="subcellular location">
    <subcellularLocation>
        <location evidence="1">Membrane</location>
        <topology evidence="1">Multi-pass membrane protein</topology>
    </subcellularLocation>
</comment>
<proteinExistence type="inferred from homology"/>
<dbReference type="Gene3D" id="1.20.1250.20">
    <property type="entry name" value="MFS general substrate transporter like domains"/>
    <property type="match status" value="1"/>
</dbReference>
<keyword evidence="7" id="KW-0539">Nucleus</keyword>
<feature type="transmembrane region" description="Helical" evidence="9">
    <location>
        <begin position="310"/>
        <end position="332"/>
    </location>
</feature>
<dbReference type="GO" id="GO:0016020">
    <property type="term" value="C:membrane"/>
    <property type="evidence" value="ECO:0007669"/>
    <property type="project" value="UniProtKB-SubCell"/>
</dbReference>
<feature type="transmembrane region" description="Helical" evidence="9">
    <location>
        <begin position="221"/>
        <end position="241"/>
    </location>
</feature>
<dbReference type="GO" id="GO:0008270">
    <property type="term" value="F:zinc ion binding"/>
    <property type="evidence" value="ECO:0007669"/>
    <property type="project" value="InterPro"/>
</dbReference>
<keyword evidence="12" id="KW-1185">Reference proteome</keyword>
<dbReference type="SUPFAM" id="SSF103473">
    <property type="entry name" value="MFS general substrate transporter"/>
    <property type="match status" value="1"/>
</dbReference>
<feature type="transmembrane region" description="Helical" evidence="9">
    <location>
        <begin position="253"/>
        <end position="274"/>
    </location>
</feature>
<sequence length="724" mass="80558">MANLDRSNIGNANTAGLQEDLGLVGNQFGTATTLLYATYVPFEGPIAVLLKIIGPKPLLSTCAFCWGVTTLGMAFIQNWQGLYACRLLIGLSEAGLIPCINVYIALVYKKSERGKRSALIFAFSAFSSAFGGLLAFGLTQVHGPNGWEGWRWLFAIEGAMTLILVPLFFFVFPKHPTTAWFLSAEEKSMIQARYDNDPHWGQDEEFSWAESLSALTDPKWFAFWIYQFSVDVSLYGFTTFLPKIISGLGHSGVRANLMTVPIYMVGLVWFLLIAYCSDRANVRGPFLAGPLLCLIIGYSILISVENLNVRFFACFVVALGIYPTTGLSLMWLQDNTARHFKRATMVGMTLCFGNTAGVAVGQIFTTQSAPRYIKKLEGEVKALRAQKQRSRASSALDETSCLTQDPVQPSTQTPDIDVSNPLLESPTGFVAARSSSQPIFIGEASCVAFGDTLLQCVDKDADLSPWASPTYFQHDIFHRLMRPEVVLPDRIQARLLVEVAIRFIGTDYHLILKKTFFDTLDRTCAGEIPRNPAWMCKFFVLLALGEMYSNRKRRTADQRVPGTDYFLRAVGLLQDLYETPSVEQVEVMVLFCFYSNALGRVKTAYTYSGIALRMALGLGLHQSLPTDTKLCPVDREHRKRVWWTLYTLDRLCSSNLGYPLLISDAVIDVELPTNEGLIPAELEEFTDPSHLVANVKLARITGQIRKDAFPLQAVVRITNELHSS</sequence>
<dbReference type="PANTHER" id="PTHR43791:SF101">
    <property type="entry name" value="HIGH-AFFINITY NICOTINIC ACID TRANSPORTER"/>
    <property type="match status" value="1"/>
</dbReference>
<evidence type="ECO:0000256" key="6">
    <source>
        <dbReference type="ARBA" id="ARBA00023136"/>
    </source>
</evidence>
<dbReference type="Pfam" id="PF07690">
    <property type="entry name" value="MFS_1"/>
    <property type="match status" value="1"/>
</dbReference>
<evidence type="ECO:0000259" key="10">
    <source>
        <dbReference type="PROSITE" id="PS50850"/>
    </source>
</evidence>
<dbReference type="AlphaFoldDB" id="A0A1F5LCX6"/>
<organism evidence="11 12">
    <name type="scientific">Penicillium arizonense</name>
    <dbReference type="NCBI Taxonomy" id="1835702"/>
    <lineage>
        <taxon>Eukaryota</taxon>
        <taxon>Fungi</taxon>
        <taxon>Dikarya</taxon>
        <taxon>Ascomycota</taxon>
        <taxon>Pezizomycotina</taxon>
        <taxon>Eurotiomycetes</taxon>
        <taxon>Eurotiomycetidae</taxon>
        <taxon>Eurotiales</taxon>
        <taxon>Aspergillaceae</taxon>
        <taxon>Penicillium</taxon>
    </lineage>
</organism>
<dbReference type="EMBL" id="LXJU01000014">
    <property type="protein sequence ID" value="OGE51063.1"/>
    <property type="molecule type" value="Genomic_DNA"/>
</dbReference>
<feature type="region of interest" description="Disordered" evidence="8">
    <location>
        <begin position="391"/>
        <end position="418"/>
    </location>
</feature>
<dbReference type="GO" id="GO:0003677">
    <property type="term" value="F:DNA binding"/>
    <property type="evidence" value="ECO:0007669"/>
    <property type="project" value="InterPro"/>
</dbReference>
<dbReference type="OrthoDB" id="2962993at2759"/>
<dbReference type="PANTHER" id="PTHR43791">
    <property type="entry name" value="PERMEASE-RELATED"/>
    <property type="match status" value="1"/>
</dbReference>
<feature type="transmembrane region" description="Helical" evidence="9">
    <location>
        <begin position="286"/>
        <end position="304"/>
    </location>
</feature>
<evidence type="ECO:0000256" key="8">
    <source>
        <dbReference type="SAM" id="MobiDB-lite"/>
    </source>
</evidence>
<feature type="transmembrane region" description="Helical" evidence="9">
    <location>
        <begin position="150"/>
        <end position="172"/>
    </location>
</feature>
<dbReference type="GO" id="GO:0022857">
    <property type="term" value="F:transmembrane transporter activity"/>
    <property type="evidence" value="ECO:0007669"/>
    <property type="project" value="InterPro"/>
</dbReference>
<evidence type="ECO:0000256" key="5">
    <source>
        <dbReference type="ARBA" id="ARBA00022989"/>
    </source>
</evidence>
<evidence type="ECO:0000256" key="2">
    <source>
        <dbReference type="ARBA" id="ARBA00008335"/>
    </source>
</evidence>
<dbReference type="GeneID" id="34578207"/>
<feature type="domain" description="Major facilitator superfamily (MFS) profile" evidence="10">
    <location>
        <begin position="1"/>
        <end position="412"/>
    </location>
</feature>
<dbReference type="CDD" id="cd12148">
    <property type="entry name" value="fungal_TF_MHR"/>
    <property type="match status" value="1"/>
</dbReference>
<evidence type="ECO:0000256" key="9">
    <source>
        <dbReference type="SAM" id="Phobius"/>
    </source>
</evidence>
<feature type="transmembrane region" description="Helical" evidence="9">
    <location>
        <begin position="88"/>
        <end position="106"/>
    </location>
</feature>
<name>A0A1F5LCX6_PENAI</name>
<dbReference type="InterPro" id="IPR011701">
    <property type="entry name" value="MFS"/>
</dbReference>
<feature type="transmembrane region" description="Helical" evidence="9">
    <location>
        <begin position="344"/>
        <end position="364"/>
    </location>
</feature>
<keyword evidence="6 9" id="KW-0472">Membrane</keyword>
<feature type="transmembrane region" description="Helical" evidence="9">
    <location>
        <begin position="118"/>
        <end position="138"/>
    </location>
</feature>
<evidence type="ECO:0000256" key="3">
    <source>
        <dbReference type="ARBA" id="ARBA00022448"/>
    </source>
</evidence>
<accession>A0A1F5LCX6</accession>
<feature type="compositionally biased region" description="Polar residues" evidence="8">
    <location>
        <begin position="391"/>
        <end position="414"/>
    </location>
</feature>
<dbReference type="RefSeq" id="XP_022486508.1">
    <property type="nucleotide sequence ID" value="XM_022633473.1"/>
</dbReference>
<keyword evidence="5 9" id="KW-1133">Transmembrane helix</keyword>
<protein>
    <recommendedName>
        <fullName evidence="10">Major facilitator superfamily (MFS) profile domain-containing protein</fullName>
    </recommendedName>
</protein>
<keyword evidence="3" id="KW-0813">Transport</keyword>
<dbReference type="FunFam" id="1.20.1250.20:FF:000013">
    <property type="entry name" value="MFS general substrate transporter"/>
    <property type="match status" value="1"/>
</dbReference>
<dbReference type="Proteomes" id="UP000177622">
    <property type="component" value="Unassembled WGS sequence"/>
</dbReference>
<dbReference type="InterPro" id="IPR007219">
    <property type="entry name" value="XnlR_reg_dom"/>
</dbReference>
<evidence type="ECO:0000256" key="7">
    <source>
        <dbReference type="ARBA" id="ARBA00023242"/>
    </source>
</evidence>
<dbReference type="PROSITE" id="PS50850">
    <property type="entry name" value="MFS"/>
    <property type="match status" value="1"/>
</dbReference>
<reference evidence="11 12" key="1">
    <citation type="journal article" date="2016" name="Sci. Rep.">
        <title>Penicillium arizonense, a new, genome sequenced fungal species, reveals a high chemical diversity in secreted metabolites.</title>
        <authorList>
            <person name="Grijseels S."/>
            <person name="Nielsen J.C."/>
            <person name="Randelovic M."/>
            <person name="Nielsen J."/>
            <person name="Nielsen K.F."/>
            <person name="Workman M."/>
            <person name="Frisvad J.C."/>
        </authorList>
    </citation>
    <scope>NUCLEOTIDE SEQUENCE [LARGE SCALE GENOMIC DNA]</scope>
    <source>
        <strain evidence="11 12">CBS 141311</strain>
    </source>
</reference>
<dbReference type="Pfam" id="PF04082">
    <property type="entry name" value="Fungal_trans"/>
    <property type="match status" value="1"/>
</dbReference>
<dbReference type="FunFam" id="1.20.1250.20:FF:000018">
    <property type="entry name" value="MFS transporter permease"/>
    <property type="match status" value="1"/>
</dbReference>
<dbReference type="InterPro" id="IPR036259">
    <property type="entry name" value="MFS_trans_sf"/>
</dbReference>
<feature type="transmembrane region" description="Helical" evidence="9">
    <location>
        <begin position="58"/>
        <end position="76"/>
    </location>
</feature>
<gene>
    <name evidence="11" type="ORF">PENARI_c014G04008</name>
</gene>
<dbReference type="GO" id="GO:0006351">
    <property type="term" value="P:DNA-templated transcription"/>
    <property type="evidence" value="ECO:0007669"/>
    <property type="project" value="InterPro"/>
</dbReference>
<evidence type="ECO:0000256" key="1">
    <source>
        <dbReference type="ARBA" id="ARBA00004141"/>
    </source>
</evidence>
<comment type="similarity">
    <text evidence="2">Belongs to the major facilitator superfamily.</text>
</comment>
<evidence type="ECO:0000313" key="11">
    <source>
        <dbReference type="EMBL" id="OGE51063.1"/>
    </source>
</evidence>
<evidence type="ECO:0000313" key="12">
    <source>
        <dbReference type="Proteomes" id="UP000177622"/>
    </source>
</evidence>